<feature type="active site" description="For RuvC-like nuclease domain" evidence="12">
    <location>
        <position position="22"/>
    </location>
</feature>
<evidence type="ECO:0000256" key="9">
    <source>
        <dbReference type="ARBA" id="ARBA00023125"/>
    </source>
</evidence>
<dbReference type="InterPro" id="IPR028629">
    <property type="entry name" value="Cas9"/>
</dbReference>
<comment type="similarity">
    <text evidence="12">Belongs to the CRISPR-associated Cas9 family.</text>
</comment>
<feature type="binding site" evidence="12">
    <location>
        <position position="809"/>
    </location>
    <ligand>
        <name>Mg(2+)</name>
        <dbReference type="ChEBI" id="CHEBI:18420"/>
        <label>1</label>
    </ligand>
</feature>
<evidence type="ECO:0000256" key="5">
    <source>
        <dbReference type="ARBA" id="ARBA00022801"/>
    </source>
</evidence>
<dbReference type="GO" id="GO:0003677">
    <property type="term" value="F:DNA binding"/>
    <property type="evidence" value="ECO:0007669"/>
    <property type="project" value="UniProtKB-UniRule"/>
</dbReference>
<keyword evidence="2 12" id="KW-0540">Nuclease</keyword>
<organism evidence="14 15">
    <name type="scientific">Sphaerochaeta halotolerans</name>
    <dbReference type="NCBI Taxonomy" id="2293840"/>
    <lineage>
        <taxon>Bacteria</taxon>
        <taxon>Pseudomonadati</taxon>
        <taxon>Spirochaetota</taxon>
        <taxon>Spirochaetia</taxon>
        <taxon>Spirochaetales</taxon>
        <taxon>Sphaerochaetaceae</taxon>
        <taxon>Sphaerochaeta</taxon>
    </lineage>
</organism>
<dbReference type="InterPro" id="IPR036397">
    <property type="entry name" value="RNaseH_sf"/>
</dbReference>
<feature type="binding site" evidence="12">
    <location>
        <position position="22"/>
    </location>
    <ligand>
        <name>Mg(2+)</name>
        <dbReference type="ChEBI" id="CHEBI:18420"/>
        <label>2</label>
    </ligand>
</feature>
<evidence type="ECO:0000256" key="8">
    <source>
        <dbReference type="ARBA" id="ARBA00023118"/>
    </source>
</evidence>
<keyword evidence="4 12" id="KW-0255">Endonuclease</keyword>
<evidence type="ECO:0000256" key="3">
    <source>
        <dbReference type="ARBA" id="ARBA00022723"/>
    </source>
</evidence>
<name>A0A372MI00_9SPIR</name>
<feature type="active site" description="Proton acceptor for HNH nuclease domain" evidence="12">
    <location>
        <position position="893"/>
    </location>
</feature>
<evidence type="ECO:0000256" key="7">
    <source>
        <dbReference type="ARBA" id="ARBA00022884"/>
    </source>
</evidence>
<comment type="function">
    <text evidence="12">CRISPR (clustered regularly interspaced short palindromic repeat) is an adaptive immune system that provides protection against mobile genetic elements (viruses, transposable elements and conjugative plasmids). CRISPR clusters contain spacers, sequences complementary to antecedent mobile elements, and target invading nucleic acids. CRISPR clusters are transcribed and processed into CRISPR RNA (crRNA). In type II CRISPR systems correct processing of pre-crRNA requires a trans-encoded small RNA (tracrRNA), endogenous ribonuclease 3 (rnc) and this protein. The tracrRNA serves as a guide for ribonuclease 3-aided processing of pre-crRNA. Subsequently Cas9/crRNA/tracrRNA endonucleolytically cleaves linear or circular dsDNA target complementary to the spacer; Cas9 is inactive in the absence of the 2 guide RNAs (gRNA). Cas9 recognizes the protospacer adjacent motif (PAM) in the CRISPR repeat sequences to help distinguish self versus nonself, as targets within the bacterial CRISPR locus do not have PAMs. PAM recognition is also required for catalytic activity.</text>
</comment>
<reference evidence="15" key="1">
    <citation type="submission" date="2018-08" db="EMBL/GenBank/DDBJ databases">
        <authorList>
            <person name="Grouzdev D.S."/>
            <person name="Krutkina M.S."/>
        </authorList>
    </citation>
    <scope>NUCLEOTIDE SEQUENCE [LARGE SCALE GENOMIC DNA]</scope>
    <source>
        <strain evidence="15">4-11</strain>
    </source>
</reference>
<gene>
    <name evidence="12 14" type="primary">cas9</name>
    <name evidence="14" type="ORF">DYP60_05125</name>
</gene>
<evidence type="ECO:0000313" key="14">
    <source>
        <dbReference type="EMBL" id="RFU95399.1"/>
    </source>
</evidence>
<evidence type="ECO:0000256" key="1">
    <source>
        <dbReference type="ARBA" id="ARBA00001946"/>
    </source>
</evidence>
<evidence type="ECO:0000256" key="2">
    <source>
        <dbReference type="ARBA" id="ARBA00022722"/>
    </source>
</evidence>
<dbReference type="GO" id="GO:0016787">
    <property type="term" value="F:hydrolase activity"/>
    <property type="evidence" value="ECO:0007669"/>
    <property type="project" value="UniProtKB-KW"/>
</dbReference>
<keyword evidence="9 12" id="KW-0238">DNA-binding</keyword>
<dbReference type="Pfam" id="PF16595">
    <property type="entry name" value="Cas9_PI"/>
    <property type="match status" value="1"/>
</dbReference>
<reference evidence="14 15" key="2">
    <citation type="submission" date="2018-09" db="EMBL/GenBank/DDBJ databases">
        <title>Genome of Sphaerochaeta halotolerans strain 4-11.</title>
        <authorList>
            <person name="Nazina T.N."/>
            <person name="Sokolova D.S."/>
        </authorList>
    </citation>
    <scope>NUCLEOTIDE SEQUENCE [LARGE SCALE GENOMIC DNA]</scope>
    <source>
        <strain evidence="14 15">4-11</strain>
    </source>
</reference>
<accession>A0A372MI00</accession>
<keyword evidence="8 12" id="KW-0051">Antiviral defense</keyword>
<keyword evidence="15" id="KW-1185">Reference proteome</keyword>
<keyword evidence="6 12" id="KW-0460">Magnesium</keyword>
<dbReference type="GO" id="GO:0003723">
    <property type="term" value="F:RNA binding"/>
    <property type="evidence" value="ECO:0007669"/>
    <property type="project" value="UniProtKB-UniRule"/>
</dbReference>
<evidence type="ECO:0000256" key="6">
    <source>
        <dbReference type="ARBA" id="ARBA00022842"/>
    </source>
</evidence>
<dbReference type="InterPro" id="IPR032240">
    <property type="entry name" value="Cas9_REC"/>
</dbReference>
<dbReference type="InterPro" id="IPR055228">
    <property type="entry name" value="Cas9_RuvC"/>
</dbReference>
<dbReference type="Pfam" id="PF13395">
    <property type="entry name" value="HNH_4"/>
    <property type="match status" value="1"/>
</dbReference>
<feature type="binding site" evidence="12">
    <location>
        <position position="813"/>
    </location>
    <ligand>
        <name>Mg(2+)</name>
        <dbReference type="ChEBI" id="CHEBI:18420"/>
        <label>1</label>
    </ligand>
</feature>
<dbReference type="Gene3D" id="1.10.30.50">
    <property type="match status" value="1"/>
</dbReference>
<dbReference type="Proteomes" id="UP000264002">
    <property type="component" value="Unassembled WGS sequence"/>
</dbReference>
<feature type="binding site" evidence="12">
    <location>
        <position position="1026"/>
    </location>
    <ligand>
        <name>Mg(2+)</name>
        <dbReference type="ChEBI" id="CHEBI:18420"/>
        <label>2</label>
    </ligand>
</feature>
<evidence type="ECO:0000256" key="4">
    <source>
        <dbReference type="ARBA" id="ARBA00022759"/>
    </source>
</evidence>
<dbReference type="InterPro" id="IPR003615">
    <property type="entry name" value="HNH_nuc"/>
</dbReference>
<dbReference type="InterPro" id="IPR032237">
    <property type="entry name" value="Cas9_PI"/>
</dbReference>
<dbReference type="PROSITE" id="PS51749">
    <property type="entry name" value="HNH_CAS9"/>
    <property type="match status" value="1"/>
</dbReference>
<feature type="binding site" evidence="12">
    <location>
        <position position="22"/>
    </location>
    <ligand>
        <name>Mg(2+)</name>
        <dbReference type="ChEBI" id="CHEBI:18420"/>
        <label>1</label>
    </ligand>
</feature>
<comment type="domain">
    <text evidence="12">Has 2 endonuclease domains. The discontinuous RuvC-like domain cleaves the target DNA noncomplementary to crRNA while the HNH nuclease domain cleaves the target DNA complementary to crRNA.</text>
</comment>
<comment type="cofactor">
    <cofactor evidence="1 12">
        <name>Mg(2+)</name>
        <dbReference type="ChEBI" id="CHEBI:18420"/>
    </cofactor>
</comment>
<keyword evidence="7 12" id="KW-0694">RNA-binding</keyword>
<feature type="binding site" evidence="12">
    <location>
        <position position="813"/>
    </location>
    <ligand>
        <name>Mg(2+)</name>
        <dbReference type="ChEBI" id="CHEBI:18420"/>
        <label>2</label>
    </ligand>
</feature>
<evidence type="ECO:0000259" key="13">
    <source>
        <dbReference type="PROSITE" id="PS51749"/>
    </source>
</evidence>
<evidence type="ECO:0000256" key="11">
    <source>
        <dbReference type="ARBA" id="ARBA00046380"/>
    </source>
</evidence>
<dbReference type="Gene3D" id="3.30.420.10">
    <property type="entry name" value="Ribonuclease H-like superfamily/Ribonuclease H"/>
    <property type="match status" value="1"/>
</dbReference>
<evidence type="ECO:0000313" key="15">
    <source>
        <dbReference type="Proteomes" id="UP000264002"/>
    </source>
</evidence>
<protein>
    <recommendedName>
        <fullName evidence="12">CRISPR-associated endonuclease Cas9</fullName>
        <ecNumber evidence="12">3.1.-.-</ecNumber>
    </recommendedName>
</protein>
<dbReference type="GO" id="GO:0004519">
    <property type="term" value="F:endonuclease activity"/>
    <property type="evidence" value="ECO:0007669"/>
    <property type="project" value="UniProtKB-UniRule"/>
</dbReference>
<dbReference type="NCBIfam" id="TIGR01865">
    <property type="entry name" value="cas_Csn1"/>
    <property type="match status" value="1"/>
</dbReference>
<comment type="caution">
    <text evidence="14">The sequence shown here is derived from an EMBL/GenBank/DDBJ whole genome shotgun (WGS) entry which is preliminary data.</text>
</comment>
<keyword evidence="5 12" id="KW-0378">Hydrolase</keyword>
<dbReference type="InterPro" id="IPR033114">
    <property type="entry name" value="HNH_CAS9"/>
</dbReference>
<dbReference type="EMBL" id="QUWK01000004">
    <property type="protein sequence ID" value="RFU95399.1"/>
    <property type="molecule type" value="Genomic_DNA"/>
</dbReference>
<keyword evidence="3 12" id="KW-0479">Metal-binding</keyword>
<sequence>MSRMNTAVSKDSRGSDYYLGLDIGTASVGWAVANTDYELVKEHRKYLWGVRLFDTADTAAERRLHRAARRRHQRRLQRQRLLKEIFEDKISEVDPHFFERLKESSYHREDRSGNFLSTLFNDESFKDTDYFAKFPTIFHLRSHLIHHPEERPDIRILYLAIHSILKHRGHFLFPGESLESISSFSLLFDELLKNIETSLQCTLHVSCTPETFGTILKKKRRTDKKNDLQEVLTLTRTTEEEIEETPKKLTSELIKALSGTPFLLSMLFENDSYKDSEQDKIEFDKEGFEDLKESIEVLLEPEEYALIETLEGIYNWTLLSDILNGEKFISDAKVASYRNHKDDLKQLKLLVKKYAGSAYYKAFKDPSIQNNYAHYIGTGNKSGKKVQVAHKGKCLQEDVNKYFHNLLKPYQNDEDRDLDNMLEKLEQKSALPKQRVRDNRVIPHQLHLKELQIILENAKAYYPFLTIPDDDGYTPTQKIISMMTFRIPYYVGPLNTSHMEKEGKEGFCWMVRQQGKEDVPIFPWNWTEVVDKNASAEKFITRMTNSCTYLFNEEVLPKFSLLYNRYMVLNELNNLKVNGEPISVELKQKIYNELFLHSGKKTITLKMLQKFLVVNNIVNKGDVTTIEGIDNGFANSLKSHIDFAPYLEANILSVEDVEKIIEWKAYYVDDATILKEKITQELHEKLTSEQIDDITKLVRNYKGWGRLSRAFLEDIYHVDRATGEGYSIIHMMWETNENLMELLSSKYDYLDEIQRINNETLINKKFSYESLVRPLSVSPPVKRQIWQTLLIVHELKKVMGKAPKRVFIEMAREEREKKRTTSRKESLRILYDRCKNDISFNKALLESLDTKTDTELRNDRLYFYYTQMGRCPYCGGKIELDQMNNTQLYDIDHIYPQSLIKDDSLKNRVLAHKACNGEKGNSYPINPQWQNTMIGFWKVLLDRSLISKEKYARLTRTTPLSDEELFAFINRQLVETRQSTKVVASILKNLFQDEGTEIVYVKARNVSSFRTDFEIKKSRLVNDHHHAHDAYLNIVVGNAYHTKFTGDARNFIKELKRGDQYYNASNIFSRSIQRNGRLAWIADERYDANKGRPKSEKQETGTIATIRKMLRNHQVLVTRQAVEVSGALFKLQPLRKKKNLLPLKGSSQTLQDTTKYGGYNAPATAYFALVQHEKKGKEVRQFVPVPILYAELFKQNPGTLLKYCEEELDLINAKIVIPQILLHELVQLKGYTMSLSGITGPQTVANNEIQLVLSDEDYDYVAQIEKYLSLLKKVKDPEVQENAEILAESLHICKQDNLTLYELLLAKERGSIYRYRPANQAKFLEEKRSIFESLDIKGQCEVLVQIINLFTCTPESANLTKLGGGSSSGIVKFQSQITDKEARLIHQSPTGIFTKSRRVYEI</sequence>
<dbReference type="GO" id="GO:0051607">
    <property type="term" value="P:defense response to virus"/>
    <property type="evidence" value="ECO:0007669"/>
    <property type="project" value="UniProtKB-UniRule"/>
</dbReference>
<proteinExistence type="inferred from homology"/>
<evidence type="ECO:0000256" key="12">
    <source>
        <dbReference type="HAMAP-Rule" id="MF_01480"/>
    </source>
</evidence>
<dbReference type="HAMAP" id="MF_01480">
    <property type="entry name" value="Cas9"/>
    <property type="match status" value="1"/>
</dbReference>
<feature type="domain" description="HNH Cas9-type" evidence="13">
    <location>
        <begin position="815"/>
        <end position="973"/>
    </location>
</feature>
<dbReference type="GO" id="GO:0043571">
    <property type="term" value="P:maintenance of CRISPR repeat elements"/>
    <property type="evidence" value="ECO:0007669"/>
    <property type="project" value="UniProtKB-UniRule"/>
</dbReference>
<keyword evidence="10" id="KW-0464">Manganese</keyword>
<dbReference type="Pfam" id="PF16592">
    <property type="entry name" value="Cas9_REC"/>
    <property type="match status" value="1"/>
</dbReference>
<comment type="subunit">
    <text evidence="11 12">Monomer. Binds crRNA and tracrRNA.</text>
</comment>
<dbReference type="Pfam" id="PF22702">
    <property type="entry name" value="Cas9_RuvC"/>
    <property type="match status" value="1"/>
</dbReference>
<dbReference type="EC" id="3.1.-.-" evidence="12"/>
<evidence type="ECO:0000256" key="10">
    <source>
        <dbReference type="ARBA" id="ARBA00023211"/>
    </source>
</evidence>
<dbReference type="GO" id="GO:0046872">
    <property type="term" value="F:metal ion binding"/>
    <property type="evidence" value="ECO:0007669"/>
    <property type="project" value="UniProtKB-UniRule"/>
</dbReference>